<dbReference type="GO" id="GO:0005743">
    <property type="term" value="C:mitochondrial inner membrane"/>
    <property type="evidence" value="ECO:0007669"/>
    <property type="project" value="UniProtKB-SubCell"/>
</dbReference>
<sequence length="52" mass="6029">MPKCEKFVKLYEACAERIKGDETGEAHCTGQYFDMYKCVDECAKDEVMRRTA</sequence>
<evidence type="ECO:0000259" key="12">
    <source>
        <dbReference type="Pfam" id="PF02320"/>
    </source>
</evidence>
<evidence type="ECO:0000256" key="7">
    <source>
        <dbReference type="ARBA" id="ARBA00023128"/>
    </source>
</evidence>
<evidence type="ECO:0000313" key="14">
    <source>
        <dbReference type="Proteomes" id="UP000001568"/>
    </source>
</evidence>
<evidence type="ECO:0000256" key="2">
    <source>
        <dbReference type="ARBA" id="ARBA00006498"/>
    </source>
</evidence>
<dbReference type="RefSeq" id="XP_001419278.1">
    <property type="nucleotide sequence ID" value="XM_001419241.1"/>
</dbReference>
<keyword evidence="4" id="KW-0679">Respiratory chain</keyword>
<evidence type="ECO:0000256" key="8">
    <source>
        <dbReference type="ARBA" id="ARBA00023136"/>
    </source>
</evidence>
<dbReference type="FunFam" id="1.10.287.20:FF:000001">
    <property type="entry name" value="Cytochrome b-c1 complex subunit 6"/>
    <property type="match status" value="1"/>
</dbReference>
<name>A4S103_OSTLU</name>
<dbReference type="GO" id="GO:0006122">
    <property type="term" value="P:mitochondrial electron transport, ubiquinol to cytochrome c"/>
    <property type="evidence" value="ECO:0007669"/>
    <property type="project" value="InterPro"/>
</dbReference>
<dbReference type="HOGENOM" id="CLU_115913_2_1_1"/>
<dbReference type="EMBL" id="CP000588">
    <property type="protein sequence ID" value="ABO97571.1"/>
    <property type="molecule type" value="Genomic_DNA"/>
</dbReference>
<keyword evidence="9" id="KW-1015">Disulfide bond</keyword>
<dbReference type="OrthoDB" id="405848at2759"/>
<proteinExistence type="inferred from homology"/>
<evidence type="ECO:0000256" key="9">
    <source>
        <dbReference type="ARBA" id="ARBA00023157"/>
    </source>
</evidence>
<evidence type="ECO:0000256" key="5">
    <source>
        <dbReference type="ARBA" id="ARBA00022792"/>
    </source>
</evidence>
<keyword evidence="8" id="KW-0472">Membrane</keyword>
<dbReference type="InterPro" id="IPR003422">
    <property type="entry name" value="Cyt_b-c1_6"/>
</dbReference>
<dbReference type="Gramene" id="ABO97571">
    <property type="protein sequence ID" value="ABO97571"/>
    <property type="gene ID" value="OSTLU_32929"/>
</dbReference>
<reference evidence="13 14" key="1">
    <citation type="journal article" date="2007" name="Proc. Natl. Acad. Sci. U.S.A.">
        <title>The tiny eukaryote Ostreococcus provides genomic insights into the paradox of plankton speciation.</title>
        <authorList>
            <person name="Palenik B."/>
            <person name="Grimwood J."/>
            <person name="Aerts A."/>
            <person name="Rouze P."/>
            <person name="Salamov A."/>
            <person name="Putnam N."/>
            <person name="Dupont C."/>
            <person name="Jorgensen R."/>
            <person name="Derelle E."/>
            <person name="Rombauts S."/>
            <person name="Zhou K."/>
            <person name="Otillar R."/>
            <person name="Merchant S.S."/>
            <person name="Podell S."/>
            <person name="Gaasterland T."/>
            <person name="Napoli C."/>
            <person name="Gendler K."/>
            <person name="Manuell A."/>
            <person name="Tai V."/>
            <person name="Vallon O."/>
            <person name="Piganeau G."/>
            <person name="Jancek S."/>
            <person name="Heijde M."/>
            <person name="Jabbari K."/>
            <person name="Bowler C."/>
            <person name="Lohr M."/>
            <person name="Robbens S."/>
            <person name="Werner G."/>
            <person name="Dubchak I."/>
            <person name="Pazour G.J."/>
            <person name="Ren Q."/>
            <person name="Paulsen I."/>
            <person name="Delwiche C."/>
            <person name="Schmutz J."/>
            <person name="Rokhsar D."/>
            <person name="Van de Peer Y."/>
            <person name="Moreau H."/>
            <person name="Grigoriev I.V."/>
        </authorList>
    </citation>
    <scope>NUCLEOTIDE SEQUENCE [LARGE SCALE GENOMIC DNA]</scope>
    <source>
        <strain evidence="13 14">CCE9901</strain>
    </source>
</reference>
<dbReference type="PANTHER" id="PTHR15336:SF0">
    <property type="entry name" value="CYTOCHROME B-C1 COMPLEX SUBUNIT 6, MITOCHONDRIAL"/>
    <property type="match status" value="1"/>
</dbReference>
<dbReference type="STRING" id="436017.A4S103"/>
<protein>
    <recommendedName>
        <fullName evidence="11">Complex III subunit VI</fullName>
    </recommendedName>
    <alternativeName>
        <fullName evidence="10">Mitochondrial hinge protein</fullName>
    </alternativeName>
</protein>
<dbReference type="AlphaFoldDB" id="A4S103"/>
<dbReference type="eggNOG" id="KOG4763">
    <property type="taxonomic scope" value="Eukaryota"/>
</dbReference>
<dbReference type="Gene3D" id="1.10.287.20">
    <property type="entry name" value="Ubiquinol-cytochrome C reductase hinge domain"/>
    <property type="match status" value="1"/>
</dbReference>
<gene>
    <name evidence="13" type="ORF">OSTLU_32929</name>
</gene>
<comment type="subcellular location">
    <subcellularLocation>
        <location evidence="1">Mitochondrion inner membrane</location>
        <topology evidence="1">Peripheral membrane protein</topology>
        <orientation evidence="1">Intermembrane side</orientation>
    </subcellularLocation>
</comment>
<keyword evidence="3" id="KW-0813">Transport</keyword>
<dbReference type="SUPFAM" id="SSF81531">
    <property type="entry name" value="Non-heme 11 kDa protein of cytochrome bc1 complex (Ubiquinol-cytochrome c reductase)"/>
    <property type="match status" value="1"/>
</dbReference>
<dbReference type="GeneID" id="5003306"/>
<dbReference type="KEGG" id="olu:OSTLU_32929"/>
<evidence type="ECO:0000256" key="1">
    <source>
        <dbReference type="ARBA" id="ARBA00004137"/>
    </source>
</evidence>
<keyword evidence="5" id="KW-0999">Mitochondrion inner membrane</keyword>
<evidence type="ECO:0000256" key="6">
    <source>
        <dbReference type="ARBA" id="ARBA00022982"/>
    </source>
</evidence>
<comment type="similarity">
    <text evidence="2">Belongs to the UQCRH/QCR6 family.</text>
</comment>
<keyword evidence="6" id="KW-0249">Electron transport</keyword>
<organism evidence="13 14">
    <name type="scientific">Ostreococcus lucimarinus (strain CCE9901)</name>
    <dbReference type="NCBI Taxonomy" id="436017"/>
    <lineage>
        <taxon>Eukaryota</taxon>
        <taxon>Viridiplantae</taxon>
        <taxon>Chlorophyta</taxon>
        <taxon>Mamiellophyceae</taxon>
        <taxon>Mamiellales</taxon>
        <taxon>Bathycoccaceae</taxon>
        <taxon>Ostreococcus</taxon>
    </lineage>
</organism>
<accession>A4S103</accession>
<feature type="domain" description="Ubiquinol-cytochrome C reductase hinge" evidence="12">
    <location>
        <begin position="2"/>
        <end position="48"/>
    </location>
</feature>
<dbReference type="InterPro" id="IPR036811">
    <property type="entry name" value="Ubol_cytC_Rdtase_hinge_dom_sf"/>
</dbReference>
<evidence type="ECO:0000256" key="10">
    <source>
        <dbReference type="ARBA" id="ARBA00044364"/>
    </source>
</evidence>
<keyword evidence="7" id="KW-0496">Mitochondrion</keyword>
<keyword evidence="14" id="KW-1185">Reference proteome</keyword>
<evidence type="ECO:0000313" key="13">
    <source>
        <dbReference type="EMBL" id="ABO97571.1"/>
    </source>
</evidence>
<dbReference type="InterPro" id="IPR023184">
    <property type="entry name" value="Ubol_cytC_Rdtase_hinge_dom"/>
</dbReference>
<dbReference type="Pfam" id="PF02320">
    <property type="entry name" value="UCR_hinge"/>
    <property type="match status" value="1"/>
</dbReference>
<dbReference type="Proteomes" id="UP000001568">
    <property type="component" value="Chromosome 8"/>
</dbReference>
<evidence type="ECO:0000256" key="11">
    <source>
        <dbReference type="ARBA" id="ARBA00076110"/>
    </source>
</evidence>
<evidence type="ECO:0000256" key="4">
    <source>
        <dbReference type="ARBA" id="ARBA00022660"/>
    </source>
</evidence>
<evidence type="ECO:0000256" key="3">
    <source>
        <dbReference type="ARBA" id="ARBA00022448"/>
    </source>
</evidence>
<dbReference type="PANTHER" id="PTHR15336">
    <property type="entry name" value="UBIQUINOL-CYTOCHROME C REDUCTASE COMPLEX 7.8 KDA PROTEIN"/>
    <property type="match status" value="1"/>
</dbReference>